<feature type="compositionally biased region" description="Polar residues" evidence="1">
    <location>
        <begin position="610"/>
        <end position="619"/>
    </location>
</feature>
<keyword evidence="3" id="KW-1185">Reference proteome</keyword>
<feature type="compositionally biased region" description="Polar residues" evidence="1">
    <location>
        <begin position="100"/>
        <end position="117"/>
    </location>
</feature>
<gene>
    <name evidence="2" type="ORF">EJ05DRAFT_505368</name>
</gene>
<feature type="compositionally biased region" description="Polar residues" evidence="1">
    <location>
        <begin position="501"/>
        <end position="524"/>
    </location>
</feature>
<feature type="region of interest" description="Disordered" evidence="1">
    <location>
        <begin position="86"/>
        <end position="140"/>
    </location>
</feature>
<protein>
    <submittedName>
        <fullName evidence="2">Uncharacterized protein</fullName>
    </submittedName>
</protein>
<organism evidence="2 3">
    <name type="scientific">Pseudovirgaria hyperparasitica</name>
    <dbReference type="NCBI Taxonomy" id="470096"/>
    <lineage>
        <taxon>Eukaryota</taxon>
        <taxon>Fungi</taxon>
        <taxon>Dikarya</taxon>
        <taxon>Ascomycota</taxon>
        <taxon>Pezizomycotina</taxon>
        <taxon>Dothideomycetes</taxon>
        <taxon>Dothideomycetes incertae sedis</taxon>
        <taxon>Acrospermales</taxon>
        <taxon>Acrospermaceae</taxon>
        <taxon>Pseudovirgaria</taxon>
    </lineage>
</organism>
<dbReference type="RefSeq" id="XP_033595630.1">
    <property type="nucleotide sequence ID" value="XM_033747698.1"/>
</dbReference>
<sequence>MLHSSPRTFYHGSRQTFDNLNTWIKDTKRIGYGIQTHEPFIQDWPTMPPNEATGLLNLLQQEINKRLPIAENDTAPVNFALSQQNGAPAPLRLSDPKMPTVTTALSPTSNSDTQSMFQAAEAQPGADEHGRIDARASPSSPTSVYSVPFLLCADSGTESGPTCHEHREETTKVSRHVSFTDLNINKCMPPSTTSMTEDNEEHLTDKAILPPPQSSEPRLSNHPLQPVLVSIRNDAKNSPLDKRRLNHKTLRRSNYFWHHHARVIELLEERAEIKTKSKPMSAYTVLNLAWTIFITAAMTTKKPPATDVRRLQAEMSRSYMYCMWMANMDGTVDTDARLDVSTFWYAVGEPLSSRFRLDLGLGSLEVSMPGTSSAKPGSRDDLTIAHSHILHILNLIQREFTNFDDRFSHRRGSHMFWVLSIWYSMHDLQKFKLDGWKHEPLLSTQAVRTPSIEDADAEQKIVKQTSRVLSGGIFDEFKDSSTYSVGLNGFKRGKTKGRRSNVPSITISHPETNPPSNSYLSTIPDTLLSPQSSRRSPRSKTGAAPRKSGGRYRLAKQKPLPPLPKKAPEDGKSGNSHKQSKITPRSSWALKIWALKSPRSSRSVKEIDRNNGSSFMILD</sequence>
<reference evidence="2" key="1">
    <citation type="journal article" date="2020" name="Stud. Mycol.">
        <title>101 Dothideomycetes genomes: a test case for predicting lifestyles and emergence of pathogens.</title>
        <authorList>
            <person name="Haridas S."/>
            <person name="Albert R."/>
            <person name="Binder M."/>
            <person name="Bloem J."/>
            <person name="Labutti K."/>
            <person name="Salamov A."/>
            <person name="Andreopoulos B."/>
            <person name="Baker S."/>
            <person name="Barry K."/>
            <person name="Bills G."/>
            <person name="Bluhm B."/>
            <person name="Cannon C."/>
            <person name="Castanera R."/>
            <person name="Culley D."/>
            <person name="Daum C."/>
            <person name="Ezra D."/>
            <person name="Gonzalez J."/>
            <person name="Henrissat B."/>
            <person name="Kuo A."/>
            <person name="Liang C."/>
            <person name="Lipzen A."/>
            <person name="Lutzoni F."/>
            <person name="Magnuson J."/>
            <person name="Mondo S."/>
            <person name="Nolan M."/>
            <person name="Ohm R."/>
            <person name="Pangilinan J."/>
            <person name="Park H.-J."/>
            <person name="Ramirez L."/>
            <person name="Alfaro M."/>
            <person name="Sun H."/>
            <person name="Tritt A."/>
            <person name="Yoshinaga Y."/>
            <person name="Zwiers L.-H."/>
            <person name="Turgeon B."/>
            <person name="Goodwin S."/>
            <person name="Spatafora J."/>
            <person name="Crous P."/>
            <person name="Grigoriev I."/>
        </authorList>
    </citation>
    <scope>NUCLEOTIDE SEQUENCE</scope>
    <source>
        <strain evidence="2">CBS 121739</strain>
    </source>
</reference>
<evidence type="ECO:0000256" key="1">
    <source>
        <dbReference type="SAM" id="MobiDB-lite"/>
    </source>
</evidence>
<feature type="compositionally biased region" description="Polar residues" evidence="1">
    <location>
        <begin position="573"/>
        <end position="585"/>
    </location>
</feature>
<evidence type="ECO:0000313" key="3">
    <source>
        <dbReference type="Proteomes" id="UP000799437"/>
    </source>
</evidence>
<name>A0A6A6VTG9_9PEZI</name>
<evidence type="ECO:0000313" key="2">
    <source>
        <dbReference type="EMBL" id="KAF2753179.1"/>
    </source>
</evidence>
<feature type="region of interest" description="Disordered" evidence="1">
    <location>
        <begin position="488"/>
        <end position="585"/>
    </location>
</feature>
<proteinExistence type="predicted"/>
<dbReference type="Proteomes" id="UP000799437">
    <property type="component" value="Unassembled WGS sequence"/>
</dbReference>
<dbReference type="AlphaFoldDB" id="A0A6A6VTG9"/>
<dbReference type="GeneID" id="54488752"/>
<feature type="region of interest" description="Disordered" evidence="1">
    <location>
        <begin position="597"/>
        <end position="619"/>
    </location>
</feature>
<accession>A0A6A6VTG9</accession>
<dbReference type="EMBL" id="ML996586">
    <property type="protein sequence ID" value="KAF2753179.1"/>
    <property type="molecule type" value="Genomic_DNA"/>
</dbReference>